<name>A0A2G7FL93_9EURO</name>
<keyword evidence="2" id="KW-0479">Metal-binding</keyword>
<keyword evidence="5" id="KW-0804">Transcription</keyword>
<dbReference type="GO" id="GO:0045944">
    <property type="term" value="P:positive regulation of transcription by RNA polymerase II"/>
    <property type="evidence" value="ECO:0007669"/>
    <property type="project" value="TreeGrafter"/>
</dbReference>
<keyword evidence="4" id="KW-0238">DNA-binding</keyword>
<dbReference type="CDD" id="cd12148">
    <property type="entry name" value="fungal_TF_MHR"/>
    <property type="match status" value="1"/>
</dbReference>
<keyword evidence="3" id="KW-0805">Transcription regulation</keyword>
<evidence type="ECO:0000256" key="7">
    <source>
        <dbReference type="SAM" id="MobiDB-lite"/>
    </source>
</evidence>
<organism evidence="9 10">
    <name type="scientific">Aspergillus arachidicola</name>
    <dbReference type="NCBI Taxonomy" id="656916"/>
    <lineage>
        <taxon>Eukaryota</taxon>
        <taxon>Fungi</taxon>
        <taxon>Dikarya</taxon>
        <taxon>Ascomycota</taxon>
        <taxon>Pezizomycotina</taxon>
        <taxon>Eurotiomycetes</taxon>
        <taxon>Eurotiomycetidae</taxon>
        <taxon>Eurotiales</taxon>
        <taxon>Aspergillaceae</taxon>
        <taxon>Aspergillus</taxon>
        <taxon>Aspergillus subgen. Circumdati</taxon>
    </lineage>
</organism>
<dbReference type="STRING" id="656916.A0A2G7FL93"/>
<dbReference type="InterPro" id="IPR036864">
    <property type="entry name" value="Zn2-C6_fun-type_DNA-bd_sf"/>
</dbReference>
<reference evidence="9 10" key="1">
    <citation type="submission" date="2017-05" db="EMBL/GenBank/DDBJ databases">
        <title>Genome sequence for an aflatoxigenic pathogen of Argentinian peanut, Aspergillus arachidicola.</title>
        <authorList>
            <person name="Moore G."/>
            <person name="Beltz S.B."/>
            <person name="Mack B.M."/>
        </authorList>
    </citation>
    <scope>NUCLEOTIDE SEQUENCE [LARGE SCALE GENOMIC DNA]</scope>
    <source>
        <strain evidence="9 10">CBS 117610</strain>
    </source>
</reference>
<dbReference type="Pfam" id="PF00172">
    <property type="entry name" value="Zn_clus"/>
    <property type="match status" value="1"/>
</dbReference>
<dbReference type="Pfam" id="PF04082">
    <property type="entry name" value="Fungal_trans"/>
    <property type="match status" value="1"/>
</dbReference>
<evidence type="ECO:0000256" key="2">
    <source>
        <dbReference type="ARBA" id="ARBA00022723"/>
    </source>
</evidence>
<feature type="domain" description="Zn(2)-C6 fungal-type" evidence="8">
    <location>
        <begin position="18"/>
        <end position="47"/>
    </location>
</feature>
<evidence type="ECO:0000256" key="3">
    <source>
        <dbReference type="ARBA" id="ARBA00023015"/>
    </source>
</evidence>
<dbReference type="Gene3D" id="4.10.240.10">
    <property type="entry name" value="Zn(2)-C6 fungal-type DNA-binding domain"/>
    <property type="match status" value="1"/>
</dbReference>
<dbReference type="InterPro" id="IPR007219">
    <property type="entry name" value="XnlR_reg_dom"/>
</dbReference>
<dbReference type="CDD" id="cd00067">
    <property type="entry name" value="GAL4"/>
    <property type="match status" value="1"/>
</dbReference>
<evidence type="ECO:0000313" key="10">
    <source>
        <dbReference type="Proteomes" id="UP000231358"/>
    </source>
</evidence>
<dbReference type="Proteomes" id="UP000231358">
    <property type="component" value="Unassembled WGS sequence"/>
</dbReference>
<comment type="caution">
    <text evidence="9">The sequence shown here is derived from an EMBL/GenBank/DDBJ whole genome shotgun (WGS) entry which is preliminary data.</text>
</comment>
<dbReference type="PANTHER" id="PTHR47540">
    <property type="entry name" value="THIAMINE REPRESSIBLE GENES REGULATORY PROTEIN THI5"/>
    <property type="match status" value="1"/>
</dbReference>
<comment type="subcellular location">
    <subcellularLocation>
        <location evidence="1">Nucleus</location>
    </subcellularLocation>
</comment>
<keyword evidence="10" id="KW-1185">Reference proteome</keyword>
<dbReference type="GO" id="GO:0000981">
    <property type="term" value="F:DNA-binding transcription factor activity, RNA polymerase II-specific"/>
    <property type="evidence" value="ECO:0007669"/>
    <property type="project" value="InterPro"/>
</dbReference>
<dbReference type="SMART" id="SM00906">
    <property type="entry name" value="Fungal_trans"/>
    <property type="match status" value="1"/>
</dbReference>
<accession>A0A2G7FL93</accession>
<dbReference type="PROSITE" id="PS50048">
    <property type="entry name" value="ZN2_CY6_FUNGAL_2"/>
    <property type="match status" value="1"/>
</dbReference>
<protein>
    <recommendedName>
        <fullName evidence="8">Zn(2)-C6 fungal-type domain-containing protein</fullName>
    </recommendedName>
</protein>
<evidence type="ECO:0000256" key="1">
    <source>
        <dbReference type="ARBA" id="ARBA00004123"/>
    </source>
</evidence>
<dbReference type="PROSITE" id="PS00463">
    <property type="entry name" value="ZN2_CY6_FUNGAL_1"/>
    <property type="match status" value="1"/>
</dbReference>
<evidence type="ECO:0000259" key="8">
    <source>
        <dbReference type="PROSITE" id="PS50048"/>
    </source>
</evidence>
<dbReference type="SMART" id="SM00066">
    <property type="entry name" value="GAL4"/>
    <property type="match status" value="1"/>
</dbReference>
<gene>
    <name evidence="9" type="ORF">AARAC_005709</name>
</gene>
<feature type="compositionally biased region" description="Polar residues" evidence="7">
    <location>
        <begin position="96"/>
        <end position="105"/>
    </location>
</feature>
<evidence type="ECO:0000256" key="4">
    <source>
        <dbReference type="ARBA" id="ARBA00023125"/>
    </source>
</evidence>
<dbReference type="AlphaFoldDB" id="A0A2G7FL93"/>
<dbReference type="PANTHER" id="PTHR47540:SF6">
    <property type="entry name" value="ZN(II)2CYS6 TRANSCRIPTION FACTOR (EUROFUNG)"/>
    <property type="match status" value="1"/>
</dbReference>
<proteinExistence type="predicted"/>
<dbReference type="InterPro" id="IPR051711">
    <property type="entry name" value="Stress_Response_Reg"/>
</dbReference>
<sequence length="730" mass="82185">MESGSSYGPRKTRRTANACIACRHSKIKCTGEAPCANCQRRSLRCEFVEGVNRVVVSERYLRQLEKEVEEHRQLAGVRSPPVSPFESQTRPKDTSTVDSTGILSDSTEEPLQLQGLGYAQSIWTSPFTLPSTTIRNTQQNKRTWIWLAPSSMWSFTTRLTIMMTEKLQLKNSHNVPASSEKESHPIRWDASPAGDPPDISGLPSLDHALYLSETVKFHLGQSYRLYNEDEFIHNVREFYYGDSAKMATENRLWFIQFLLVLAFGTAFLHRSKRSKDPPGSKFFIRAMSLMPDHAPLWKGSLLAIEVLAMAGLYLYSIDQRESAHIYVWFIFHLSECTVAKADFTQVRQAIQIAQFEGLHTHLPEEQLGADTVSRCRDLWWTLYILDRHFSYSVGLPMMTQDRDISTPIDPPSTCSHRDIVMSLQAKLAHLLSNILNTVYKTEKTQIGAFLEMTRSILHTLAGHAQEVEKIIHVRFSNSVDTMPKGTRHITLLYHQCVIVATRPLLLSALIERLENLDHEREYWQSFLALTKTLISTGIKSAVKMLQILSNDDNILEIFLPYDLEFTYAAALHLAMANAVFPQALDGQAYLEEAHWILDEMISNGNKVAEVRKAELVHLETLFEELAARVKSQGLQPLTLTSPMGAEAARQAQGVEEDGEGETVTDIGVWDLPIPGDSLTAHPADMQMSSVELLNNIGISSSDFLYIVDQIGNPDVSYSILDLGRGGPEME</sequence>
<evidence type="ECO:0000256" key="6">
    <source>
        <dbReference type="ARBA" id="ARBA00023242"/>
    </source>
</evidence>
<dbReference type="GO" id="GO:0005634">
    <property type="term" value="C:nucleus"/>
    <property type="evidence" value="ECO:0007669"/>
    <property type="project" value="UniProtKB-SubCell"/>
</dbReference>
<dbReference type="SUPFAM" id="SSF57701">
    <property type="entry name" value="Zn2/Cys6 DNA-binding domain"/>
    <property type="match status" value="1"/>
</dbReference>
<dbReference type="GO" id="GO:0008270">
    <property type="term" value="F:zinc ion binding"/>
    <property type="evidence" value="ECO:0007669"/>
    <property type="project" value="InterPro"/>
</dbReference>
<dbReference type="GO" id="GO:0043565">
    <property type="term" value="F:sequence-specific DNA binding"/>
    <property type="evidence" value="ECO:0007669"/>
    <property type="project" value="TreeGrafter"/>
</dbReference>
<dbReference type="EMBL" id="NEXV01000559">
    <property type="protein sequence ID" value="PIG81398.1"/>
    <property type="molecule type" value="Genomic_DNA"/>
</dbReference>
<feature type="region of interest" description="Disordered" evidence="7">
    <location>
        <begin position="72"/>
        <end position="105"/>
    </location>
</feature>
<dbReference type="InterPro" id="IPR001138">
    <property type="entry name" value="Zn2Cys6_DnaBD"/>
</dbReference>
<evidence type="ECO:0000313" key="9">
    <source>
        <dbReference type="EMBL" id="PIG81398.1"/>
    </source>
</evidence>
<keyword evidence="6" id="KW-0539">Nucleus</keyword>
<dbReference type="GO" id="GO:0006351">
    <property type="term" value="P:DNA-templated transcription"/>
    <property type="evidence" value="ECO:0007669"/>
    <property type="project" value="InterPro"/>
</dbReference>
<evidence type="ECO:0000256" key="5">
    <source>
        <dbReference type="ARBA" id="ARBA00023163"/>
    </source>
</evidence>
<feature type="region of interest" description="Disordered" evidence="7">
    <location>
        <begin position="174"/>
        <end position="193"/>
    </location>
</feature>